<evidence type="ECO:0000313" key="1">
    <source>
        <dbReference type="EMBL" id="KAG5843263.1"/>
    </source>
</evidence>
<dbReference type="AlphaFoldDB" id="A0A9D3MCP6"/>
<comment type="caution">
    <text evidence="1">The sequence shown here is derived from an EMBL/GenBank/DDBJ whole genome shotgun (WGS) entry which is preliminary data.</text>
</comment>
<sequence length="136" mass="15344">MDRHVPQCLPVLSRLPSTSTCNNLIATRKGFQVSPEQFFLRNVAAECAVSINIPEAHSASEEGTLMDGFKRECYLHTRSSAWRADEEVECRYKGCLQEPCDDRDVKDTAQAGIPSLHQVMHKLCLKYQPNGTFQML</sequence>
<gene>
    <name evidence="1" type="ORF">ANANG_G00148940</name>
</gene>
<protein>
    <submittedName>
        <fullName evidence="1">Uncharacterized protein</fullName>
    </submittedName>
</protein>
<evidence type="ECO:0000313" key="2">
    <source>
        <dbReference type="Proteomes" id="UP001044222"/>
    </source>
</evidence>
<organism evidence="1 2">
    <name type="scientific">Anguilla anguilla</name>
    <name type="common">European freshwater eel</name>
    <name type="synonym">Muraena anguilla</name>
    <dbReference type="NCBI Taxonomy" id="7936"/>
    <lineage>
        <taxon>Eukaryota</taxon>
        <taxon>Metazoa</taxon>
        <taxon>Chordata</taxon>
        <taxon>Craniata</taxon>
        <taxon>Vertebrata</taxon>
        <taxon>Euteleostomi</taxon>
        <taxon>Actinopterygii</taxon>
        <taxon>Neopterygii</taxon>
        <taxon>Teleostei</taxon>
        <taxon>Anguilliformes</taxon>
        <taxon>Anguillidae</taxon>
        <taxon>Anguilla</taxon>
    </lineage>
</organism>
<keyword evidence="2" id="KW-1185">Reference proteome</keyword>
<reference evidence="1" key="1">
    <citation type="submission" date="2021-01" db="EMBL/GenBank/DDBJ databases">
        <title>A chromosome-scale assembly of European eel, Anguilla anguilla.</title>
        <authorList>
            <person name="Henkel C."/>
            <person name="Jong-Raadsen S.A."/>
            <person name="Dufour S."/>
            <person name="Weltzien F.-A."/>
            <person name="Palstra A.P."/>
            <person name="Pelster B."/>
            <person name="Spaink H.P."/>
            <person name="Van Den Thillart G.E."/>
            <person name="Jansen H."/>
            <person name="Zahm M."/>
            <person name="Klopp C."/>
            <person name="Cedric C."/>
            <person name="Louis A."/>
            <person name="Berthelot C."/>
            <person name="Parey E."/>
            <person name="Roest Crollius H."/>
            <person name="Montfort J."/>
            <person name="Robinson-Rechavi M."/>
            <person name="Bucao C."/>
            <person name="Bouchez O."/>
            <person name="Gislard M."/>
            <person name="Lluch J."/>
            <person name="Milhes M."/>
            <person name="Lampietro C."/>
            <person name="Lopez Roques C."/>
            <person name="Donnadieu C."/>
            <person name="Braasch I."/>
            <person name="Desvignes T."/>
            <person name="Postlethwait J."/>
            <person name="Bobe J."/>
            <person name="Guiguen Y."/>
            <person name="Dirks R."/>
        </authorList>
    </citation>
    <scope>NUCLEOTIDE SEQUENCE</scope>
    <source>
        <strain evidence="1">Tag_6206</strain>
        <tissue evidence="1">Liver</tissue>
    </source>
</reference>
<name>A0A9D3MCP6_ANGAN</name>
<dbReference type="Proteomes" id="UP001044222">
    <property type="component" value="Chromosome 8"/>
</dbReference>
<accession>A0A9D3MCP6</accession>
<proteinExistence type="predicted"/>
<dbReference type="EMBL" id="JAFIRN010000008">
    <property type="protein sequence ID" value="KAG5843263.1"/>
    <property type="molecule type" value="Genomic_DNA"/>
</dbReference>